<feature type="domain" description="Methylamine utilisation protein MauE" evidence="6">
    <location>
        <begin position="7"/>
        <end position="132"/>
    </location>
</feature>
<comment type="subcellular location">
    <subcellularLocation>
        <location evidence="1">Membrane</location>
        <topology evidence="1">Multi-pass membrane protein</topology>
    </subcellularLocation>
</comment>
<protein>
    <recommendedName>
        <fullName evidence="6">Methylamine utilisation protein MauE domain-containing protein</fullName>
    </recommendedName>
</protein>
<sequence>MKTFRKTFPITVSFFFILLFVYAAASKMIDFENFQVQLAQSPLLSAYAGMISYGVIALEIGIAVLLFVPKWRNLGMHTAFGLMVAFTVYIYLILHHSDDIPCSCGGILEKMGWPEHLIFNVACVGISLFAIVFIGKEGAVHFRRTAAVSSLIVMISGGGMGALFLSSEYIMKKENNFTRRFPFQPIILDQSFDLEVNSYYFAGSDDQHIYFGNPTAPFQLFTLDHSFKKLETVTIQTDPDLQFRSPKVKVSNDQLFFFDGTVPIIYAGNQKDFSGKVKTKSFRNVYFEQLAIIDSNHFYFTAVSSSTQDKVLGSLQINETPSVQLRGDILKKKHDGIFDTDGLLLTDKKNSGVFYVHYYSNRIIKLDLNKTKQTSMRTIDPISTPDIPVTKLEDGRRKMTVPPPTVNRSMAVYGGVLFCESPRMGKFEERSLWKDHFIIDVYKTYSAEYWGSFYIPKGREKTLRMLATDQYLFVLSGTKIIRYRWNKSVKDSFQ</sequence>
<evidence type="ECO:0000256" key="2">
    <source>
        <dbReference type="ARBA" id="ARBA00022692"/>
    </source>
</evidence>
<proteinExistence type="predicted"/>
<dbReference type="OrthoDB" id="673785at2"/>
<evidence type="ECO:0000256" key="1">
    <source>
        <dbReference type="ARBA" id="ARBA00004141"/>
    </source>
</evidence>
<keyword evidence="4 5" id="KW-0472">Membrane</keyword>
<dbReference type="GO" id="GO:0016020">
    <property type="term" value="C:membrane"/>
    <property type="evidence" value="ECO:0007669"/>
    <property type="project" value="UniProtKB-SubCell"/>
</dbReference>
<evidence type="ECO:0000313" key="7">
    <source>
        <dbReference type="EMBL" id="QBO59342.1"/>
    </source>
</evidence>
<keyword evidence="2 5" id="KW-0812">Transmembrane</keyword>
<dbReference type="KEGG" id="csal:NBC122_02538"/>
<keyword evidence="3 5" id="KW-1133">Transmembrane helix</keyword>
<dbReference type="RefSeq" id="WP_133440694.1">
    <property type="nucleotide sequence ID" value="NZ_CP037954.1"/>
</dbReference>
<dbReference type="Proteomes" id="UP000294419">
    <property type="component" value="Chromosome"/>
</dbReference>
<evidence type="ECO:0000313" key="8">
    <source>
        <dbReference type="Proteomes" id="UP000294419"/>
    </source>
</evidence>
<evidence type="ECO:0000256" key="4">
    <source>
        <dbReference type="ARBA" id="ARBA00023136"/>
    </source>
</evidence>
<organism evidence="7 8">
    <name type="scientific">Chryseobacterium salivictor</name>
    <dbReference type="NCBI Taxonomy" id="2547600"/>
    <lineage>
        <taxon>Bacteria</taxon>
        <taxon>Pseudomonadati</taxon>
        <taxon>Bacteroidota</taxon>
        <taxon>Flavobacteriia</taxon>
        <taxon>Flavobacteriales</taxon>
        <taxon>Weeksellaceae</taxon>
        <taxon>Chryseobacterium group</taxon>
        <taxon>Chryseobacterium</taxon>
    </lineage>
</organism>
<feature type="transmembrane region" description="Helical" evidence="5">
    <location>
        <begin position="80"/>
        <end position="97"/>
    </location>
</feature>
<dbReference type="EMBL" id="CP037954">
    <property type="protein sequence ID" value="QBO59342.1"/>
    <property type="molecule type" value="Genomic_DNA"/>
</dbReference>
<dbReference type="GO" id="GO:0030416">
    <property type="term" value="P:methylamine metabolic process"/>
    <property type="evidence" value="ECO:0007669"/>
    <property type="project" value="InterPro"/>
</dbReference>
<dbReference type="Pfam" id="PF07291">
    <property type="entry name" value="MauE"/>
    <property type="match status" value="1"/>
</dbReference>
<accession>A0A4P6ZI98</accession>
<evidence type="ECO:0000259" key="6">
    <source>
        <dbReference type="Pfam" id="PF07291"/>
    </source>
</evidence>
<gene>
    <name evidence="7" type="ORF">NBC122_02538</name>
</gene>
<keyword evidence="8" id="KW-1185">Reference proteome</keyword>
<feature type="transmembrane region" description="Helical" evidence="5">
    <location>
        <begin position="117"/>
        <end position="134"/>
    </location>
</feature>
<feature type="transmembrane region" description="Helical" evidence="5">
    <location>
        <begin position="47"/>
        <end position="68"/>
    </location>
</feature>
<name>A0A4P6ZI98_9FLAO</name>
<evidence type="ECO:0000256" key="5">
    <source>
        <dbReference type="SAM" id="Phobius"/>
    </source>
</evidence>
<feature type="transmembrane region" description="Helical" evidence="5">
    <location>
        <begin position="146"/>
        <end position="165"/>
    </location>
</feature>
<dbReference type="InterPro" id="IPR009908">
    <property type="entry name" value="Methylamine_util_MauE"/>
</dbReference>
<reference evidence="7 8" key="1">
    <citation type="submission" date="2019-03" db="EMBL/GenBank/DDBJ databases">
        <authorList>
            <person name="Kim H."/>
            <person name="Yu S.-M."/>
        </authorList>
    </citation>
    <scope>NUCLEOTIDE SEQUENCE [LARGE SCALE GENOMIC DNA]</scope>
    <source>
        <strain evidence="7 8">NBC122</strain>
    </source>
</reference>
<evidence type="ECO:0000256" key="3">
    <source>
        <dbReference type="ARBA" id="ARBA00022989"/>
    </source>
</evidence>
<dbReference type="AlphaFoldDB" id="A0A4P6ZI98"/>